<keyword evidence="3" id="KW-1185">Reference proteome</keyword>
<dbReference type="EMBL" id="BSKO01000001">
    <property type="protein sequence ID" value="GLO67048.1"/>
    <property type="molecule type" value="Genomic_DNA"/>
</dbReference>
<dbReference type="InterPro" id="IPR058676">
    <property type="entry name" value="YuzK"/>
</dbReference>
<dbReference type="Proteomes" id="UP001275436">
    <property type="component" value="Unassembled WGS sequence"/>
</dbReference>
<proteinExistence type="predicted"/>
<dbReference type="RefSeq" id="WP_017797498.1">
    <property type="nucleotide sequence ID" value="NZ_BSKO01000001.1"/>
</dbReference>
<evidence type="ECO:0000256" key="1">
    <source>
        <dbReference type="SAM" id="MobiDB-lite"/>
    </source>
</evidence>
<sequence>MDLTFTSEMQKGLGQSRGLNYEEYGRSLEKQIHVEKLREKEYHDAKTMASEINSQLPK</sequence>
<dbReference type="Pfam" id="PF26149">
    <property type="entry name" value="YuzK"/>
    <property type="match status" value="1"/>
</dbReference>
<organism evidence="2 3">
    <name type="scientific">Oceanobacillus kimchii</name>
    <dbReference type="NCBI Taxonomy" id="746691"/>
    <lineage>
        <taxon>Bacteria</taxon>
        <taxon>Bacillati</taxon>
        <taxon>Bacillota</taxon>
        <taxon>Bacilli</taxon>
        <taxon>Bacillales</taxon>
        <taxon>Bacillaceae</taxon>
        <taxon>Oceanobacillus</taxon>
    </lineage>
</organism>
<protein>
    <submittedName>
        <fullName evidence="2">Uncharacterized protein</fullName>
    </submittedName>
</protein>
<comment type="caution">
    <text evidence="2">The sequence shown here is derived from an EMBL/GenBank/DDBJ whole genome shotgun (WGS) entry which is preliminary data.</text>
</comment>
<evidence type="ECO:0000313" key="2">
    <source>
        <dbReference type="EMBL" id="GLO67048.1"/>
    </source>
</evidence>
<evidence type="ECO:0000313" key="3">
    <source>
        <dbReference type="Proteomes" id="UP001275436"/>
    </source>
</evidence>
<feature type="region of interest" description="Disordered" evidence="1">
    <location>
        <begin position="1"/>
        <end position="22"/>
    </location>
</feature>
<accession>A0ABQ5TN52</accession>
<reference evidence="2 3" key="1">
    <citation type="submission" date="2023-02" db="EMBL/GenBank/DDBJ databases">
        <title>Oceanobacillus kimchii IFOP_LL358 isolated form Alexandrium catenella lab strain.</title>
        <authorList>
            <person name="Gajardo G."/>
            <person name="Ueki S."/>
            <person name="Maruyama F."/>
        </authorList>
    </citation>
    <scope>NUCLEOTIDE SEQUENCE [LARGE SCALE GENOMIC DNA]</scope>
    <source>
        <strain evidence="2 3">IFOP_LL358</strain>
    </source>
</reference>
<name>A0ABQ5TN52_9BACI</name>
<gene>
    <name evidence="2" type="ORF">MACH08_28320</name>
</gene>